<reference evidence="1" key="2">
    <citation type="submission" date="2021-01" db="EMBL/GenBank/DDBJ databases">
        <authorList>
            <person name="Schikora-Tamarit M.A."/>
        </authorList>
    </citation>
    <scope>NUCLEOTIDE SEQUENCE</scope>
    <source>
        <strain evidence="1">CBS6075</strain>
    </source>
</reference>
<protein>
    <submittedName>
        <fullName evidence="1">Uncharacterized protein</fullName>
    </submittedName>
</protein>
<dbReference type="Proteomes" id="UP000769157">
    <property type="component" value="Unassembled WGS sequence"/>
</dbReference>
<keyword evidence="2" id="KW-1185">Reference proteome</keyword>
<dbReference type="RefSeq" id="XP_046062557.1">
    <property type="nucleotide sequence ID" value="XM_046202707.1"/>
</dbReference>
<dbReference type="EMBL" id="JAEUBE010000158">
    <property type="protein sequence ID" value="KAH3668143.1"/>
    <property type="molecule type" value="Genomic_DNA"/>
</dbReference>
<proteinExistence type="predicted"/>
<accession>A0A9P8P9M5</accession>
<gene>
    <name evidence="1" type="ORF">OGAPHI_001897</name>
</gene>
<sequence>MVLLNSSKLSLSSPSSSFSIMVRSTSCCNCTSLSEFATIMRSTRNSSPFEMYPSLSMSYTRNRNLSLSSTDPLEKIDSPATNSLKSMSPPLLVSKMSITRLANGFCPIPGIDRNSSLSMAPELSVSNFMKRLANRSISSDPTGC</sequence>
<organism evidence="1 2">
    <name type="scientific">Ogataea philodendri</name>
    <dbReference type="NCBI Taxonomy" id="1378263"/>
    <lineage>
        <taxon>Eukaryota</taxon>
        <taxon>Fungi</taxon>
        <taxon>Dikarya</taxon>
        <taxon>Ascomycota</taxon>
        <taxon>Saccharomycotina</taxon>
        <taxon>Pichiomycetes</taxon>
        <taxon>Pichiales</taxon>
        <taxon>Pichiaceae</taxon>
        <taxon>Ogataea</taxon>
    </lineage>
</organism>
<evidence type="ECO:0000313" key="2">
    <source>
        <dbReference type="Proteomes" id="UP000769157"/>
    </source>
</evidence>
<dbReference type="AlphaFoldDB" id="A0A9P8P9M5"/>
<reference evidence="1" key="1">
    <citation type="journal article" date="2021" name="Open Biol.">
        <title>Shared evolutionary footprints suggest mitochondrial oxidative damage underlies multiple complex I losses in fungi.</title>
        <authorList>
            <person name="Schikora-Tamarit M.A."/>
            <person name="Marcet-Houben M."/>
            <person name="Nosek J."/>
            <person name="Gabaldon T."/>
        </authorList>
    </citation>
    <scope>NUCLEOTIDE SEQUENCE</scope>
    <source>
        <strain evidence="1">CBS6075</strain>
    </source>
</reference>
<comment type="caution">
    <text evidence="1">The sequence shown here is derived from an EMBL/GenBank/DDBJ whole genome shotgun (WGS) entry which is preliminary data.</text>
</comment>
<dbReference type="GeneID" id="70233864"/>
<name>A0A9P8P9M5_9ASCO</name>
<evidence type="ECO:0000313" key="1">
    <source>
        <dbReference type="EMBL" id="KAH3668143.1"/>
    </source>
</evidence>